<name>W4FF45_APHAT</name>
<dbReference type="RefSeq" id="XP_009844311.1">
    <property type="nucleotide sequence ID" value="XM_009846009.1"/>
</dbReference>
<evidence type="ECO:0000256" key="1">
    <source>
        <dbReference type="SAM" id="MobiDB-lite"/>
    </source>
</evidence>
<gene>
    <name evidence="3" type="ORF">H257_17284</name>
</gene>
<dbReference type="GeneID" id="20819280"/>
<dbReference type="OrthoDB" id="10661339at2759"/>
<evidence type="ECO:0000313" key="3">
    <source>
        <dbReference type="EMBL" id="ETV66122.1"/>
    </source>
</evidence>
<dbReference type="EMBL" id="KI913216">
    <property type="protein sequence ID" value="ETV66122.1"/>
    <property type="molecule type" value="Genomic_DNA"/>
</dbReference>
<feature type="chain" id="PRO_5004840039" description="FZ domain-containing protein" evidence="2">
    <location>
        <begin position="17"/>
        <end position="858"/>
    </location>
</feature>
<sequence length="858" mass="89610">MHRLFFVLVGSGWALAGTCTNTSLSSRFEIAQSVGISPTCVGPWSATMPKTIDFLTVFSGYAPLACAQSSCRQDFQTSASNIGAIVCDEAQAAAKAITGLVNLCSSLVLATTAQPTCSNYSYATNLGAVPAACASAAPLATSALAILQSSDLKSFDAVCQVPACVANLTARITALPTCRLEWPYFYGAPLIPKEVYLGYLSSFCDNLPTQSAVNTSSCPAKLAALYATPFSDTCIAQYFGNRIAFVIYEATLRRYILLSRYLATSNACKSSIQYMLNDLADAGPCAASVLFAFQTLQQAVSKVYPSNSSLALCTNSESASVIALLGSPASVACLRNPLVQIWSDVYTPHQLADLASIVATPGCVASAVAFATSSFPKCEFAAPDKGDAAVGMDAATRFTSFLLAADYLVTREASPPVSRACFDGGHGSYWLEDARPMDFLTISRGLVPMACTVDSCRADFIASAIALKETNASTVQSLGASVAGIANVCNSLALSFGLPRCTSASPFDLGGVPPACTTVAASVASAAAIALPSDLGALSAVCQVPACVAALTMQMNALPDCEAEWGPSGGAFVSPKQVYLSYLTSFCNSTTVVVATNFSTCSNKLAAAHFVTFTNDCVESILEYQNGFGSVGEYGMVIRQVTINKYIPFSRFLATSPTCTANVNATANLLNNVGPCGTPLAIVFKVLLQVISTKTPSNRSLALCSSAQTNALTTLLSAAAAVECSRSNPWVQRWSDVFAPRHLADMVTTVAAPGCVTAAVAYAKTAFPACEYVDVEFDERAVGVSAATYFTTFLIATQSFVPETSVTAAPSTSATTTTPSSTSLTSPTPTRATARSVSVEMPVVGLCIVLYWYSLRHY</sequence>
<dbReference type="AlphaFoldDB" id="W4FF45"/>
<feature type="region of interest" description="Disordered" evidence="1">
    <location>
        <begin position="809"/>
        <end position="831"/>
    </location>
</feature>
<evidence type="ECO:0008006" key="4">
    <source>
        <dbReference type="Google" id="ProtNLM"/>
    </source>
</evidence>
<protein>
    <recommendedName>
        <fullName evidence="4">FZ domain-containing protein</fullName>
    </recommendedName>
</protein>
<accession>W4FF45</accession>
<feature type="signal peptide" evidence="2">
    <location>
        <begin position="1"/>
        <end position="16"/>
    </location>
</feature>
<evidence type="ECO:0000256" key="2">
    <source>
        <dbReference type="SAM" id="SignalP"/>
    </source>
</evidence>
<proteinExistence type="predicted"/>
<reference evidence="3" key="1">
    <citation type="submission" date="2013-12" db="EMBL/GenBank/DDBJ databases">
        <title>The Genome Sequence of Aphanomyces astaci APO3.</title>
        <authorList>
            <consortium name="The Broad Institute Genomics Platform"/>
            <person name="Russ C."/>
            <person name="Tyler B."/>
            <person name="van West P."/>
            <person name="Dieguez-Uribeondo J."/>
            <person name="Young S.K."/>
            <person name="Zeng Q."/>
            <person name="Gargeya S."/>
            <person name="Fitzgerald M."/>
            <person name="Abouelleil A."/>
            <person name="Alvarado L."/>
            <person name="Chapman S.B."/>
            <person name="Gainer-Dewar J."/>
            <person name="Goldberg J."/>
            <person name="Griggs A."/>
            <person name="Gujja S."/>
            <person name="Hansen M."/>
            <person name="Howarth C."/>
            <person name="Imamovic A."/>
            <person name="Ireland A."/>
            <person name="Larimer J."/>
            <person name="McCowan C."/>
            <person name="Murphy C."/>
            <person name="Pearson M."/>
            <person name="Poon T.W."/>
            <person name="Priest M."/>
            <person name="Roberts A."/>
            <person name="Saif S."/>
            <person name="Shea T."/>
            <person name="Sykes S."/>
            <person name="Wortman J."/>
            <person name="Nusbaum C."/>
            <person name="Birren B."/>
        </authorList>
    </citation>
    <scope>NUCLEOTIDE SEQUENCE [LARGE SCALE GENOMIC DNA]</scope>
    <source>
        <strain evidence="3">APO3</strain>
    </source>
</reference>
<dbReference type="VEuPathDB" id="FungiDB:H257_17284"/>
<keyword evidence="2" id="KW-0732">Signal</keyword>
<organism evidence="3">
    <name type="scientific">Aphanomyces astaci</name>
    <name type="common">Crayfish plague agent</name>
    <dbReference type="NCBI Taxonomy" id="112090"/>
    <lineage>
        <taxon>Eukaryota</taxon>
        <taxon>Sar</taxon>
        <taxon>Stramenopiles</taxon>
        <taxon>Oomycota</taxon>
        <taxon>Saprolegniomycetes</taxon>
        <taxon>Saprolegniales</taxon>
        <taxon>Verrucalvaceae</taxon>
        <taxon>Aphanomyces</taxon>
    </lineage>
</organism>